<evidence type="ECO:0000256" key="1">
    <source>
        <dbReference type="ARBA" id="ARBA00022670"/>
    </source>
</evidence>
<feature type="compositionally biased region" description="Polar residues" evidence="6">
    <location>
        <begin position="1"/>
        <end position="19"/>
    </location>
</feature>
<dbReference type="GO" id="GO:0016020">
    <property type="term" value="C:membrane"/>
    <property type="evidence" value="ECO:0007669"/>
    <property type="project" value="TreeGrafter"/>
</dbReference>
<feature type="active site" description="Charge relay system" evidence="4 5">
    <location>
        <position position="242"/>
    </location>
</feature>
<evidence type="ECO:0000313" key="8">
    <source>
        <dbReference type="EMBL" id="AOY82142.1"/>
    </source>
</evidence>
<dbReference type="InterPro" id="IPR036852">
    <property type="entry name" value="Peptidase_S8/S53_dom_sf"/>
</dbReference>
<feature type="active site" description="Charge relay system" evidence="4 5">
    <location>
        <position position="494"/>
    </location>
</feature>
<dbReference type="PRINTS" id="PR00723">
    <property type="entry name" value="SUBTILISIN"/>
</dbReference>
<dbReference type="InterPro" id="IPR015500">
    <property type="entry name" value="Peptidase_S8_subtilisin-rel"/>
</dbReference>
<evidence type="ECO:0000256" key="4">
    <source>
        <dbReference type="PIRSR" id="PIRSR615500-1"/>
    </source>
</evidence>
<dbReference type="PROSITE" id="PS51829">
    <property type="entry name" value="P_HOMO_B"/>
    <property type="match status" value="1"/>
</dbReference>
<comment type="similarity">
    <text evidence="5">Belongs to the peptidase S8 family.</text>
</comment>
<dbReference type="InterPro" id="IPR034054">
    <property type="entry name" value="Pep_S8_PrcA"/>
</dbReference>
<dbReference type="Proteomes" id="UP000176944">
    <property type="component" value="Chromosome"/>
</dbReference>
<name>A0A1D9G3C7_MOOP1</name>
<dbReference type="AlphaFoldDB" id="A0A1D9G3C7"/>
<feature type="active site" description="Charge relay system" evidence="4 5">
    <location>
        <position position="280"/>
    </location>
</feature>
<dbReference type="SUPFAM" id="SSF52743">
    <property type="entry name" value="Subtilisin-like"/>
    <property type="match status" value="1"/>
</dbReference>
<dbReference type="PROSITE" id="PS00138">
    <property type="entry name" value="SUBTILASE_SER"/>
    <property type="match status" value="1"/>
</dbReference>
<dbReference type="InterPro" id="IPR023828">
    <property type="entry name" value="Peptidase_S8_Ser-AS"/>
</dbReference>
<feature type="domain" description="P/Homo B" evidence="7">
    <location>
        <begin position="577"/>
        <end position="705"/>
    </location>
</feature>
<dbReference type="PANTHER" id="PTHR42884:SF14">
    <property type="entry name" value="NEUROENDOCRINE CONVERTASE 1"/>
    <property type="match status" value="1"/>
</dbReference>
<gene>
    <name evidence="8" type="ORF">BJP36_21780</name>
</gene>
<evidence type="ECO:0000256" key="2">
    <source>
        <dbReference type="ARBA" id="ARBA00022801"/>
    </source>
</evidence>
<evidence type="ECO:0000256" key="3">
    <source>
        <dbReference type="ARBA" id="ARBA00022825"/>
    </source>
</evidence>
<evidence type="ECO:0000256" key="5">
    <source>
        <dbReference type="PROSITE-ProRule" id="PRU01240"/>
    </source>
</evidence>
<keyword evidence="2 5" id="KW-0378">Hydrolase</keyword>
<sequence length="705" mass="76043">MTRSSFHTPDESITSQGVPETSVGIVLQRGGDELSLEKVSDRFTMYPKNSTVTDQLAQSFRVEHHGQIQSTLLQEFTVLGSERDAAMQAARENEGVAFASHVYQIKDNPDSLIYLTDELTIQFIPEADQNAIASVTDSFGLQIVQPVEGIPNTFVCQVTASARENPIKIANRLTGLPEVLTAEPNIVIPQEPFYSPQDTLYPKQWYLNHRGGAMLSIASHIHVEQAWDITRGDRSVVVAVTDDAIDINHPDFSGPGKIVAPKDFKDQDFLPIPTNSGESHGTACAGIAVAEENGQGIVGVAPKCALMPMRTSGFLDDRSIEALFDWAVDHGASVISCSWGAASAYFPLSLRQRAAITRAATKGRQGKGCVIVFAAGNANRPVSGTIYERGWPNNLLKGPTEWLSGFAVHPDVITVSACNSLGKKSAYSNWGENVSVCAPSNNAPPGMWFPNKGYVYTAPIVTGGLKGLGVFSADQVGSAGYETGDFVGNFGGTSSACPVVAGVAALVLSVNPDLSAGEVKQILEQSADKILDRNPDPQLNRRLGTYDTNGHSQWFGYGKVNAFKAVKAAQEKWQERSSASEKVIKGINDRSVNIPDNDPRGITSRIRLTNSAAVRDIKVKLDIDHEFLGDIEISLKSPRGEIVLLQSRTLGARRVLKQTYSVETTPALKLVLNKPASGVWQLQVVDDVAMDTGRLNSWELILGVG</sequence>
<dbReference type="PANTHER" id="PTHR42884">
    <property type="entry name" value="PROPROTEIN CONVERTASE SUBTILISIN/KEXIN-RELATED"/>
    <property type="match status" value="1"/>
</dbReference>
<feature type="region of interest" description="Disordered" evidence="6">
    <location>
        <begin position="1"/>
        <end position="21"/>
    </location>
</feature>
<evidence type="ECO:0000259" key="7">
    <source>
        <dbReference type="PROSITE" id="PS51829"/>
    </source>
</evidence>
<keyword evidence="1 5" id="KW-0645">Protease</keyword>
<dbReference type="Gene3D" id="3.40.50.200">
    <property type="entry name" value="Peptidase S8/S53 domain"/>
    <property type="match status" value="1"/>
</dbReference>
<dbReference type="PROSITE" id="PS51892">
    <property type="entry name" value="SUBTILASE"/>
    <property type="match status" value="1"/>
</dbReference>
<dbReference type="Pfam" id="PF01483">
    <property type="entry name" value="P_proprotein"/>
    <property type="match status" value="1"/>
</dbReference>
<dbReference type="InterPro" id="IPR022398">
    <property type="entry name" value="Peptidase_S8_His-AS"/>
</dbReference>
<dbReference type="PROSITE" id="PS00137">
    <property type="entry name" value="SUBTILASE_HIS"/>
    <property type="match status" value="1"/>
</dbReference>
<organism evidence="8 9">
    <name type="scientific">Moorena producens (strain JHB)</name>
    <dbReference type="NCBI Taxonomy" id="1454205"/>
    <lineage>
        <taxon>Bacteria</taxon>
        <taxon>Bacillati</taxon>
        <taxon>Cyanobacteriota</taxon>
        <taxon>Cyanophyceae</taxon>
        <taxon>Coleofasciculales</taxon>
        <taxon>Coleofasciculaceae</taxon>
        <taxon>Moorena</taxon>
    </lineage>
</organism>
<proteinExistence type="inferred from homology"/>
<dbReference type="GO" id="GO:0012505">
    <property type="term" value="C:endomembrane system"/>
    <property type="evidence" value="ECO:0007669"/>
    <property type="project" value="UniProtKB-ARBA"/>
</dbReference>
<accession>A0A1D9G3C7</accession>
<protein>
    <submittedName>
        <fullName evidence="8">S8 family serine peptidase</fullName>
    </submittedName>
</protein>
<evidence type="ECO:0000256" key="6">
    <source>
        <dbReference type="SAM" id="MobiDB-lite"/>
    </source>
</evidence>
<dbReference type="Pfam" id="PF00082">
    <property type="entry name" value="Peptidase_S8"/>
    <property type="match status" value="1"/>
</dbReference>
<dbReference type="SUPFAM" id="SSF49785">
    <property type="entry name" value="Galactose-binding domain-like"/>
    <property type="match status" value="1"/>
</dbReference>
<dbReference type="GO" id="GO:0016485">
    <property type="term" value="P:protein processing"/>
    <property type="evidence" value="ECO:0007669"/>
    <property type="project" value="TreeGrafter"/>
</dbReference>
<keyword evidence="3 5" id="KW-0720">Serine protease</keyword>
<dbReference type="CDD" id="cd07498">
    <property type="entry name" value="Peptidases_S8_15"/>
    <property type="match status" value="1"/>
</dbReference>
<dbReference type="EMBL" id="CP017708">
    <property type="protein sequence ID" value="AOY82142.1"/>
    <property type="molecule type" value="Genomic_DNA"/>
</dbReference>
<reference evidence="9" key="1">
    <citation type="submission" date="2016-10" db="EMBL/GenBank/DDBJ databases">
        <title>Comparative genomics uncovers the prolific and rare metabolic potential of the cyanobacterial genus Moorea.</title>
        <authorList>
            <person name="Leao T."/>
            <person name="Castelao G."/>
            <person name="Korobeynikov A."/>
            <person name="Monroe E.A."/>
            <person name="Podell S."/>
            <person name="Glukhov E."/>
            <person name="Allen E."/>
            <person name="Gerwick W.H."/>
            <person name="Gerwick L."/>
        </authorList>
    </citation>
    <scope>NUCLEOTIDE SEQUENCE [LARGE SCALE GENOMIC DNA]</scope>
    <source>
        <strain evidence="9">JHB</strain>
    </source>
</reference>
<evidence type="ECO:0000313" key="9">
    <source>
        <dbReference type="Proteomes" id="UP000176944"/>
    </source>
</evidence>
<dbReference type="GO" id="GO:0005737">
    <property type="term" value="C:cytoplasm"/>
    <property type="evidence" value="ECO:0007669"/>
    <property type="project" value="UniProtKB-ARBA"/>
</dbReference>
<dbReference type="InterPro" id="IPR002884">
    <property type="entry name" value="P_dom"/>
</dbReference>
<dbReference type="InterPro" id="IPR008979">
    <property type="entry name" value="Galactose-bd-like_sf"/>
</dbReference>
<dbReference type="GO" id="GO:0004252">
    <property type="term" value="F:serine-type endopeptidase activity"/>
    <property type="evidence" value="ECO:0007669"/>
    <property type="project" value="UniProtKB-UniRule"/>
</dbReference>
<dbReference type="InterPro" id="IPR000209">
    <property type="entry name" value="Peptidase_S8/S53_dom"/>
</dbReference>
<dbReference type="Gene3D" id="2.60.120.260">
    <property type="entry name" value="Galactose-binding domain-like"/>
    <property type="match status" value="1"/>
</dbReference>